<dbReference type="EMBL" id="JAEPRB010000030">
    <property type="protein sequence ID" value="KAG2225277.1"/>
    <property type="molecule type" value="Genomic_DNA"/>
</dbReference>
<sequence>MQALSPVLNTYPSDLKSVFRLYVKELNHQEKIIQYNNLPVLNLPADWPYTFHNTNYSINEALGAINNMIAEDKKIIVKFDSEWASELEGKPISDYNHVIIEVTFVLVPGAKLQLCNGEPLSSYGTPPFKKFTRLNAIAVTAGSSILLIDDPKNQIEIADPAITIEEEEVTWEYHNDLVDEHDLNNNLGYMEVRNIEQHISFMEDVWHALKRISTPKILQVEFERELTDAVILLDQSCSFMKLRIDLVAVTKVLESQGKTFSYERRKNKEWVQARIRRVVSPPKKIIDQVYNVIMTFSALKYAATQQSLCTKQSSKEAENFLTLISSGYLSYLAVISLYQVRRKDKHDLNVYRCLRGTNSLEGGVHQNLNRRFDAFNASVKLAFALMTEYKTRHNLDVDVLNRTGKAYKSHYDIWLKDKTQLLNFDISMVTGDQIEDLGFSKYAKTGKSDRNIDLLSRRQGTLFPILPVHTDAEKKYLFREMITDFYNNAR</sequence>
<gene>
    <name evidence="1" type="ORF">INT45_001501</name>
</gene>
<proteinExistence type="predicted"/>
<keyword evidence="2" id="KW-1185">Reference proteome</keyword>
<organism evidence="1 2">
    <name type="scientific">Circinella minor</name>
    <dbReference type="NCBI Taxonomy" id="1195481"/>
    <lineage>
        <taxon>Eukaryota</taxon>
        <taxon>Fungi</taxon>
        <taxon>Fungi incertae sedis</taxon>
        <taxon>Mucoromycota</taxon>
        <taxon>Mucoromycotina</taxon>
        <taxon>Mucoromycetes</taxon>
        <taxon>Mucorales</taxon>
        <taxon>Lichtheimiaceae</taxon>
        <taxon>Circinella</taxon>
    </lineage>
</organism>
<protein>
    <submittedName>
        <fullName evidence="1">Uncharacterized protein</fullName>
    </submittedName>
</protein>
<dbReference type="AlphaFoldDB" id="A0A8H7VNB3"/>
<evidence type="ECO:0000313" key="2">
    <source>
        <dbReference type="Proteomes" id="UP000646827"/>
    </source>
</evidence>
<evidence type="ECO:0000313" key="1">
    <source>
        <dbReference type="EMBL" id="KAG2225277.1"/>
    </source>
</evidence>
<dbReference type="OrthoDB" id="1920326at2759"/>
<reference evidence="1 2" key="1">
    <citation type="submission" date="2020-12" db="EMBL/GenBank/DDBJ databases">
        <title>Metabolic potential, ecology and presence of endohyphal bacteria is reflected in genomic diversity of Mucoromycotina.</title>
        <authorList>
            <person name="Muszewska A."/>
            <person name="Okrasinska A."/>
            <person name="Steczkiewicz K."/>
            <person name="Drgas O."/>
            <person name="Orlowska M."/>
            <person name="Perlinska-Lenart U."/>
            <person name="Aleksandrzak-Piekarczyk T."/>
            <person name="Szatraj K."/>
            <person name="Zielenkiewicz U."/>
            <person name="Pilsyk S."/>
            <person name="Malc E."/>
            <person name="Mieczkowski P."/>
            <person name="Kruszewska J.S."/>
            <person name="Biernat P."/>
            <person name="Pawlowska J."/>
        </authorList>
    </citation>
    <scope>NUCLEOTIDE SEQUENCE [LARGE SCALE GENOMIC DNA]</scope>
    <source>
        <strain evidence="1 2">CBS 142.35</strain>
    </source>
</reference>
<accession>A0A8H7VNB3</accession>
<name>A0A8H7VNB3_9FUNG</name>
<comment type="caution">
    <text evidence="1">The sequence shown here is derived from an EMBL/GenBank/DDBJ whole genome shotgun (WGS) entry which is preliminary data.</text>
</comment>
<dbReference type="Proteomes" id="UP000646827">
    <property type="component" value="Unassembled WGS sequence"/>
</dbReference>